<feature type="transmembrane region" description="Helical" evidence="1">
    <location>
        <begin position="6"/>
        <end position="29"/>
    </location>
</feature>
<dbReference type="AlphaFoldDB" id="A0A6A6PKP8"/>
<organism evidence="2 3">
    <name type="scientific">Neohortaea acidophila</name>
    <dbReference type="NCBI Taxonomy" id="245834"/>
    <lineage>
        <taxon>Eukaryota</taxon>
        <taxon>Fungi</taxon>
        <taxon>Dikarya</taxon>
        <taxon>Ascomycota</taxon>
        <taxon>Pezizomycotina</taxon>
        <taxon>Dothideomycetes</taxon>
        <taxon>Dothideomycetidae</taxon>
        <taxon>Mycosphaerellales</taxon>
        <taxon>Teratosphaeriaceae</taxon>
        <taxon>Neohortaea</taxon>
    </lineage>
</organism>
<dbReference type="Proteomes" id="UP000799767">
    <property type="component" value="Unassembled WGS sequence"/>
</dbReference>
<dbReference type="OrthoDB" id="3641893at2759"/>
<evidence type="ECO:0000313" key="2">
    <source>
        <dbReference type="EMBL" id="KAF2480244.1"/>
    </source>
</evidence>
<dbReference type="EMBL" id="MU001640">
    <property type="protein sequence ID" value="KAF2480244.1"/>
    <property type="molecule type" value="Genomic_DNA"/>
</dbReference>
<proteinExistence type="predicted"/>
<keyword evidence="3" id="KW-1185">Reference proteome</keyword>
<evidence type="ECO:0000256" key="1">
    <source>
        <dbReference type="SAM" id="Phobius"/>
    </source>
</evidence>
<keyword evidence="1" id="KW-0812">Transmembrane</keyword>
<protein>
    <submittedName>
        <fullName evidence="2">Uncharacterized protein</fullName>
    </submittedName>
</protein>
<keyword evidence="1" id="KW-0472">Membrane</keyword>
<sequence length="128" mass="13971">MSGSLSQGAVIVIVIVGTGAAVLIGYSIFYVSTRRGPEEDTSTAGTEFDQVRYMREVRLREVDAIAASHGLGRRWKLRSLLNDVDLAIEGHVASWTLLVVLAAKEHTKVLGRVSWQETPACHSHCPAR</sequence>
<dbReference type="RefSeq" id="XP_033586814.1">
    <property type="nucleotide sequence ID" value="XM_033737639.1"/>
</dbReference>
<reference evidence="2" key="1">
    <citation type="journal article" date="2020" name="Stud. Mycol.">
        <title>101 Dothideomycetes genomes: a test case for predicting lifestyles and emergence of pathogens.</title>
        <authorList>
            <person name="Haridas S."/>
            <person name="Albert R."/>
            <person name="Binder M."/>
            <person name="Bloem J."/>
            <person name="Labutti K."/>
            <person name="Salamov A."/>
            <person name="Andreopoulos B."/>
            <person name="Baker S."/>
            <person name="Barry K."/>
            <person name="Bills G."/>
            <person name="Bluhm B."/>
            <person name="Cannon C."/>
            <person name="Castanera R."/>
            <person name="Culley D."/>
            <person name="Daum C."/>
            <person name="Ezra D."/>
            <person name="Gonzalez J."/>
            <person name="Henrissat B."/>
            <person name="Kuo A."/>
            <person name="Liang C."/>
            <person name="Lipzen A."/>
            <person name="Lutzoni F."/>
            <person name="Magnuson J."/>
            <person name="Mondo S."/>
            <person name="Nolan M."/>
            <person name="Ohm R."/>
            <person name="Pangilinan J."/>
            <person name="Park H.-J."/>
            <person name="Ramirez L."/>
            <person name="Alfaro M."/>
            <person name="Sun H."/>
            <person name="Tritt A."/>
            <person name="Yoshinaga Y."/>
            <person name="Zwiers L.-H."/>
            <person name="Turgeon B."/>
            <person name="Goodwin S."/>
            <person name="Spatafora J."/>
            <person name="Crous P."/>
            <person name="Grigoriev I."/>
        </authorList>
    </citation>
    <scope>NUCLEOTIDE SEQUENCE</scope>
    <source>
        <strain evidence="2">CBS 113389</strain>
    </source>
</reference>
<evidence type="ECO:0000313" key="3">
    <source>
        <dbReference type="Proteomes" id="UP000799767"/>
    </source>
</evidence>
<accession>A0A6A6PKP8</accession>
<keyword evidence="1" id="KW-1133">Transmembrane helix</keyword>
<dbReference type="GeneID" id="54478641"/>
<gene>
    <name evidence="2" type="ORF">BDY17DRAFT_327214</name>
</gene>
<name>A0A6A6PKP8_9PEZI</name>